<comment type="caution">
    <text evidence="8">The sequence shown here is derived from an EMBL/GenBank/DDBJ whole genome shotgun (WGS) entry which is preliminary data.</text>
</comment>
<keyword evidence="2 5" id="KW-0812">Transmembrane</keyword>
<gene>
    <name evidence="8" type="ORF">PLOB_00013391</name>
</gene>
<evidence type="ECO:0000256" key="5">
    <source>
        <dbReference type="RuleBase" id="RU000688"/>
    </source>
</evidence>
<dbReference type="SUPFAM" id="SSF81321">
    <property type="entry name" value="Family A G protein-coupled receptor-like"/>
    <property type="match status" value="1"/>
</dbReference>
<feature type="transmembrane region" description="Helical" evidence="6">
    <location>
        <begin position="268"/>
        <end position="293"/>
    </location>
</feature>
<feature type="transmembrane region" description="Helical" evidence="6">
    <location>
        <begin position="305"/>
        <end position="327"/>
    </location>
</feature>
<keyword evidence="4 6" id="KW-0472">Membrane</keyword>
<dbReference type="EMBL" id="CALNXK010000178">
    <property type="protein sequence ID" value="CAH3173130.1"/>
    <property type="molecule type" value="Genomic_DNA"/>
</dbReference>
<keyword evidence="3 6" id="KW-1133">Transmembrane helix</keyword>
<dbReference type="PANTHER" id="PTHR45698">
    <property type="entry name" value="TRACE AMINE-ASSOCIATED RECEPTOR 19N-RELATED"/>
    <property type="match status" value="1"/>
</dbReference>
<evidence type="ECO:0000313" key="9">
    <source>
        <dbReference type="Proteomes" id="UP001159405"/>
    </source>
</evidence>
<feature type="transmembrane region" description="Helical" evidence="6">
    <location>
        <begin position="12"/>
        <end position="32"/>
    </location>
</feature>
<keyword evidence="9" id="KW-1185">Reference proteome</keyword>
<dbReference type="PROSITE" id="PS00237">
    <property type="entry name" value="G_PROTEIN_RECEP_F1_1"/>
    <property type="match status" value="1"/>
</dbReference>
<feature type="domain" description="G-protein coupled receptors family 1 profile" evidence="7">
    <location>
        <begin position="23"/>
        <end position="324"/>
    </location>
</feature>
<sequence>MYETDDVTITTVTSILVITSIVGNSLVCAVIIRHRDMSRHVLDINLALFYVVHVIHGLLKFGEYCSIPVNFLLANLAIADIMYALFYIPRIIWGHIASHPEGLAGRILCALLTDAALAWVGGASSVFTLVAVATERYYSVLHPLENKAHLSVRKLKISQCPVLLFFTSLALSNFIYGLPIFISGSWILALIMNVPEFWKKIEGSTCSYAWTKKWMPKAYTLIWRVFFGLSFMLMTGLYSRVIYALWFKNASNSKVVNRQKGGVKVRKRVTLMVVAVTAIFGICWGADSVLHVLKYFSSNKLASSAIPIAHTAVMFNSAVNPFAYALINQRFRKKMKRILFIGNHGCSRQ</sequence>
<reference evidence="8 9" key="1">
    <citation type="submission" date="2022-05" db="EMBL/GenBank/DDBJ databases">
        <authorList>
            <consortium name="Genoscope - CEA"/>
            <person name="William W."/>
        </authorList>
    </citation>
    <scope>NUCLEOTIDE SEQUENCE [LARGE SCALE GENOMIC DNA]</scope>
</reference>
<dbReference type="Pfam" id="PF00001">
    <property type="entry name" value="7tm_1"/>
    <property type="match status" value="1"/>
</dbReference>
<dbReference type="PANTHER" id="PTHR45698:SF1">
    <property type="entry name" value="TRACE AMINE-ASSOCIATED RECEPTOR 13C-LIKE"/>
    <property type="match status" value="1"/>
</dbReference>
<feature type="transmembrane region" description="Helical" evidence="6">
    <location>
        <begin position="67"/>
        <end position="88"/>
    </location>
</feature>
<dbReference type="PROSITE" id="PS50262">
    <property type="entry name" value="G_PROTEIN_RECEP_F1_2"/>
    <property type="match status" value="1"/>
</dbReference>
<accession>A0ABN8R4Z9</accession>
<feature type="transmembrane region" description="Helical" evidence="6">
    <location>
        <begin position="162"/>
        <end position="189"/>
    </location>
</feature>
<evidence type="ECO:0000256" key="4">
    <source>
        <dbReference type="ARBA" id="ARBA00023136"/>
    </source>
</evidence>
<dbReference type="Gene3D" id="1.20.1070.10">
    <property type="entry name" value="Rhodopsin 7-helix transmembrane proteins"/>
    <property type="match status" value="1"/>
</dbReference>
<keyword evidence="5" id="KW-0297">G-protein coupled receptor</keyword>
<name>A0ABN8R4Z9_9CNID</name>
<protein>
    <recommendedName>
        <fullName evidence="7">G-protein coupled receptors family 1 profile domain-containing protein</fullName>
    </recommendedName>
</protein>
<dbReference type="Proteomes" id="UP001159405">
    <property type="component" value="Unassembled WGS sequence"/>
</dbReference>
<dbReference type="PRINTS" id="PR00237">
    <property type="entry name" value="GPCRRHODOPSN"/>
</dbReference>
<evidence type="ECO:0000259" key="7">
    <source>
        <dbReference type="PROSITE" id="PS50262"/>
    </source>
</evidence>
<feature type="transmembrane region" description="Helical" evidence="6">
    <location>
        <begin position="221"/>
        <end position="247"/>
    </location>
</feature>
<dbReference type="InterPro" id="IPR017452">
    <property type="entry name" value="GPCR_Rhodpsn_7TM"/>
</dbReference>
<evidence type="ECO:0000313" key="8">
    <source>
        <dbReference type="EMBL" id="CAH3173130.1"/>
    </source>
</evidence>
<dbReference type="InterPro" id="IPR000276">
    <property type="entry name" value="GPCR_Rhodpsn"/>
</dbReference>
<organism evidence="8 9">
    <name type="scientific">Porites lobata</name>
    <dbReference type="NCBI Taxonomy" id="104759"/>
    <lineage>
        <taxon>Eukaryota</taxon>
        <taxon>Metazoa</taxon>
        <taxon>Cnidaria</taxon>
        <taxon>Anthozoa</taxon>
        <taxon>Hexacorallia</taxon>
        <taxon>Scleractinia</taxon>
        <taxon>Fungiina</taxon>
        <taxon>Poritidae</taxon>
        <taxon>Porites</taxon>
    </lineage>
</organism>
<evidence type="ECO:0000256" key="1">
    <source>
        <dbReference type="ARBA" id="ARBA00004370"/>
    </source>
</evidence>
<evidence type="ECO:0000256" key="6">
    <source>
        <dbReference type="SAM" id="Phobius"/>
    </source>
</evidence>
<dbReference type="CDD" id="cd00637">
    <property type="entry name" value="7tm_classA_rhodopsin-like"/>
    <property type="match status" value="1"/>
</dbReference>
<evidence type="ECO:0000256" key="3">
    <source>
        <dbReference type="ARBA" id="ARBA00022989"/>
    </source>
</evidence>
<keyword evidence="5" id="KW-0807">Transducer</keyword>
<evidence type="ECO:0000256" key="2">
    <source>
        <dbReference type="ARBA" id="ARBA00022692"/>
    </source>
</evidence>
<comment type="similarity">
    <text evidence="5">Belongs to the G-protein coupled receptor 1 family.</text>
</comment>
<comment type="subcellular location">
    <subcellularLocation>
        <location evidence="1">Membrane</location>
    </subcellularLocation>
</comment>
<proteinExistence type="inferred from homology"/>
<keyword evidence="5" id="KW-0675">Receptor</keyword>